<dbReference type="InterPro" id="IPR016181">
    <property type="entry name" value="Acyl_CoA_acyltransferase"/>
</dbReference>
<dbReference type="AlphaFoldDB" id="A0A9J7AZ46"/>
<dbReference type="PROSITE" id="PS51186">
    <property type="entry name" value="GNAT"/>
    <property type="match status" value="1"/>
</dbReference>
<dbReference type="Pfam" id="PF13508">
    <property type="entry name" value="Acetyltransf_7"/>
    <property type="match status" value="1"/>
</dbReference>
<evidence type="ECO:0000313" key="4">
    <source>
        <dbReference type="EMBL" id="UUX51705.1"/>
    </source>
</evidence>
<dbReference type="Gene3D" id="3.40.630.30">
    <property type="match status" value="1"/>
</dbReference>
<keyword evidence="1" id="KW-0808">Transferase</keyword>
<proteinExistence type="predicted"/>
<dbReference type="GO" id="GO:0016747">
    <property type="term" value="F:acyltransferase activity, transferring groups other than amino-acyl groups"/>
    <property type="evidence" value="ECO:0007669"/>
    <property type="project" value="InterPro"/>
</dbReference>
<accession>A0A9J7AZ46</accession>
<gene>
    <name evidence="4" type="ORF">NUH88_08385</name>
</gene>
<evidence type="ECO:0000259" key="3">
    <source>
        <dbReference type="PROSITE" id="PS51186"/>
    </source>
</evidence>
<dbReference type="Proteomes" id="UP001060336">
    <property type="component" value="Chromosome"/>
</dbReference>
<dbReference type="EMBL" id="CP102480">
    <property type="protein sequence ID" value="UUX51705.1"/>
    <property type="molecule type" value="Genomic_DNA"/>
</dbReference>
<keyword evidence="2" id="KW-0012">Acyltransferase</keyword>
<name>A0A9J7AZ46_9PROT</name>
<dbReference type="SUPFAM" id="SSF55729">
    <property type="entry name" value="Acyl-CoA N-acyltransferases (Nat)"/>
    <property type="match status" value="1"/>
</dbReference>
<evidence type="ECO:0000256" key="2">
    <source>
        <dbReference type="ARBA" id="ARBA00023315"/>
    </source>
</evidence>
<evidence type="ECO:0000256" key="1">
    <source>
        <dbReference type="ARBA" id="ARBA00022679"/>
    </source>
</evidence>
<dbReference type="PANTHER" id="PTHR43877">
    <property type="entry name" value="AMINOALKYLPHOSPHONATE N-ACETYLTRANSFERASE-RELATED-RELATED"/>
    <property type="match status" value="1"/>
</dbReference>
<feature type="domain" description="N-acetyltransferase" evidence="3">
    <location>
        <begin position="4"/>
        <end position="155"/>
    </location>
</feature>
<evidence type="ECO:0000313" key="5">
    <source>
        <dbReference type="Proteomes" id="UP001060336"/>
    </source>
</evidence>
<sequence length="155" mass="16878">MSGPLIRPATSGDIPRIAEIFGASRLIAYRGLVPDADILASSDPDRPKWRELLEAENQDFLVAELDGTVQAMAVLEIPKLHSLHVHPDAQGSGIGRALLAYCREKSSPAGMELYCLLGNDRAAAFYEKAGMRRTGTVEQDIYGKIYPAARYAFDG</sequence>
<dbReference type="InterPro" id="IPR050832">
    <property type="entry name" value="Bact_Acetyltransf"/>
</dbReference>
<protein>
    <submittedName>
        <fullName evidence="4">GNAT family N-acetyltransferase</fullName>
    </submittedName>
</protein>
<keyword evidence="5" id="KW-1185">Reference proteome</keyword>
<dbReference type="CDD" id="cd04301">
    <property type="entry name" value="NAT_SF"/>
    <property type="match status" value="1"/>
</dbReference>
<dbReference type="InterPro" id="IPR000182">
    <property type="entry name" value="GNAT_dom"/>
</dbReference>
<organism evidence="4 5">
    <name type="scientific">Nisaea acidiphila</name>
    <dbReference type="NCBI Taxonomy" id="1862145"/>
    <lineage>
        <taxon>Bacteria</taxon>
        <taxon>Pseudomonadati</taxon>
        <taxon>Pseudomonadota</taxon>
        <taxon>Alphaproteobacteria</taxon>
        <taxon>Rhodospirillales</taxon>
        <taxon>Thalassobaculaceae</taxon>
        <taxon>Nisaea</taxon>
    </lineage>
</organism>
<dbReference type="KEGG" id="naci:NUH88_08385"/>
<dbReference type="RefSeq" id="WP_257771356.1">
    <property type="nucleotide sequence ID" value="NZ_CP102480.1"/>
</dbReference>
<reference evidence="4" key="1">
    <citation type="submission" date="2022-08" db="EMBL/GenBank/DDBJ databases">
        <title>Nisaea acidiphila sp. nov., isolated from a marine algal debris and emended description of the genus Nisaea Urios et al. 2008.</title>
        <authorList>
            <person name="Kwon K."/>
        </authorList>
    </citation>
    <scope>NUCLEOTIDE SEQUENCE</scope>
    <source>
        <strain evidence="4">MEBiC11861</strain>
    </source>
</reference>